<keyword evidence="4" id="KW-1185">Reference proteome</keyword>
<accession>A0A7H0HUC7</accession>
<dbReference type="Proteomes" id="UP000516230">
    <property type="component" value="Chromosome"/>
</dbReference>
<evidence type="ECO:0008006" key="5">
    <source>
        <dbReference type="Google" id="ProtNLM"/>
    </source>
</evidence>
<feature type="region of interest" description="Disordered" evidence="1">
    <location>
        <begin position="29"/>
        <end position="108"/>
    </location>
</feature>
<dbReference type="KEGG" id="sgj:IAG43_15365"/>
<name>A0A7H0HUC7_9ACTN</name>
<dbReference type="AlphaFoldDB" id="A0A7H0HUC7"/>
<proteinExistence type="predicted"/>
<feature type="compositionally biased region" description="Low complexity" evidence="1">
    <location>
        <begin position="46"/>
        <end position="67"/>
    </location>
</feature>
<protein>
    <recommendedName>
        <fullName evidence="5">Secreted protein</fullName>
    </recommendedName>
</protein>
<evidence type="ECO:0000313" key="4">
    <source>
        <dbReference type="Proteomes" id="UP000516230"/>
    </source>
</evidence>
<dbReference type="EMBL" id="CP060825">
    <property type="protein sequence ID" value="QNP64143.1"/>
    <property type="molecule type" value="Genomic_DNA"/>
</dbReference>
<gene>
    <name evidence="3" type="ORF">IAG43_15365</name>
</gene>
<feature type="signal peptide" evidence="2">
    <location>
        <begin position="1"/>
        <end position="24"/>
    </location>
</feature>
<evidence type="ECO:0000256" key="2">
    <source>
        <dbReference type="SAM" id="SignalP"/>
    </source>
</evidence>
<sequence>MKLRVLGPAAVTAAAVLLPLAAFAGAADAPRTPGGRTAAAVPSTDAVPPAGGAARSGAEGAARSVAGRPAAGLPGEGPDAARAHGRAGAAADGTGGGAPFPARPIERCGPELASPAGVEAQTCVMAEAGETWARTYYRNPTSVELTAVLSLMAPGGRAWQANCLPHEGDEPGLCETPRALSLGEPSAYAAVAEFAADGDGGHGPLLLRAGSNSVAAEGR</sequence>
<reference evidence="3 4" key="1">
    <citation type="submission" date="2020-08" db="EMBL/GenBank/DDBJ databases">
        <title>A novel species.</title>
        <authorList>
            <person name="Gao J."/>
        </authorList>
    </citation>
    <scope>NUCLEOTIDE SEQUENCE [LARGE SCALE GENOMIC DNA]</scope>
    <source>
        <strain evidence="3 4">CRPJ-33</strain>
    </source>
</reference>
<keyword evidence="2" id="KW-0732">Signal</keyword>
<evidence type="ECO:0000256" key="1">
    <source>
        <dbReference type="SAM" id="MobiDB-lite"/>
    </source>
</evidence>
<evidence type="ECO:0000313" key="3">
    <source>
        <dbReference type="EMBL" id="QNP64143.1"/>
    </source>
</evidence>
<organism evidence="3 4">
    <name type="scientific">Streptomyces genisteinicus</name>
    <dbReference type="NCBI Taxonomy" id="2768068"/>
    <lineage>
        <taxon>Bacteria</taxon>
        <taxon>Bacillati</taxon>
        <taxon>Actinomycetota</taxon>
        <taxon>Actinomycetes</taxon>
        <taxon>Kitasatosporales</taxon>
        <taxon>Streptomycetaceae</taxon>
        <taxon>Streptomyces</taxon>
    </lineage>
</organism>
<feature type="chain" id="PRO_5039577645" description="Secreted protein" evidence="2">
    <location>
        <begin position="25"/>
        <end position="219"/>
    </location>
</feature>